<name>A0A8J3URU4_9ACTN</name>
<dbReference type="Proteomes" id="UP000622547">
    <property type="component" value="Unassembled WGS sequence"/>
</dbReference>
<gene>
    <name evidence="1" type="ORF">Pph01_84580</name>
</gene>
<reference evidence="1 2" key="1">
    <citation type="submission" date="2021-01" db="EMBL/GenBank/DDBJ databases">
        <title>Whole genome shotgun sequence of Planotetraspora phitsanulokensis NBRC 104273.</title>
        <authorList>
            <person name="Komaki H."/>
            <person name="Tamura T."/>
        </authorList>
    </citation>
    <scope>NUCLEOTIDE SEQUENCE [LARGE SCALE GENOMIC DNA]</scope>
    <source>
        <strain evidence="1 2">NBRC 104273</strain>
    </source>
</reference>
<comment type="caution">
    <text evidence="1">The sequence shown here is derived from an EMBL/GenBank/DDBJ whole genome shotgun (WGS) entry which is preliminary data.</text>
</comment>
<accession>A0A8J3URU4</accession>
<proteinExistence type="predicted"/>
<protein>
    <submittedName>
        <fullName evidence="1">Uncharacterized protein</fullName>
    </submittedName>
</protein>
<dbReference type="EMBL" id="BOOP01000060">
    <property type="protein sequence ID" value="GII43455.1"/>
    <property type="molecule type" value="Genomic_DNA"/>
</dbReference>
<sequence>MPAHSEDDGWREEARNYFDGGLDEARMAHRGPTFTAGSRPGLNRIAPFPKISIRIGSLEFPQSSSEAVN</sequence>
<dbReference type="RefSeq" id="WP_204078821.1">
    <property type="nucleotide sequence ID" value="NZ_BAABHI010000007.1"/>
</dbReference>
<evidence type="ECO:0000313" key="2">
    <source>
        <dbReference type="Proteomes" id="UP000622547"/>
    </source>
</evidence>
<dbReference type="AlphaFoldDB" id="A0A8J3URU4"/>
<organism evidence="1 2">
    <name type="scientific">Planotetraspora phitsanulokensis</name>
    <dbReference type="NCBI Taxonomy" id="575192"/>
    <lineage>
        <taxon>Bacteria</taxon>
        <taxon>Bacillati</taxon>
        <taxon>Actinomycetota</taxon>
        <taxon>Actinomycetes</taxon>
        <taxon>Streptosporangiales</taxon>
        <taxon>Streptosporangiaceae</taxon>
        <taxon>Planotetraspora</taxon>
    </lineage>
</organism>
<evidence type="ECO:0000313" key="1">
    <source>
        <dbReference type="EMBL" id="GII43455.1"/>
    </source>
</evidence>
<keyword evidence="2" id="KW-1185">Reference proteome</keyword>